<sequence>MVILEARVVRAALQAGGRALVLDWSDGGVPVVVHWGAAIGEPATADLRAAAAFGRHGVDAHHAPAIPAAQRLLPLESSGWKGRPALAGRRADGSGWSPVLRHTGVEAHAADIRIDDDAVHLGAGTIAFDLLDEEAGLAVALVVEMLPTGLVRTRLDVENRFRTPYLLDEAAIAMPVPLEADELLDFAGRWTKERTPFRAAVTPGIHLHDGRHGRTGFDAPPMLCCGRRGFDFAPGSGRVHGVHVGFSGNHRSWIERGADGLQLVAGGELLLPGEIRLAGGERYASPWIYFGTGDGLDDLAHSVHDWLRARPDHPGTARPVTLNVWEAVYFDHDLDRLLDLAERAADIGVERFVLDDGWFSGRRDDTSGLGDWHVDGDVWPGGLHPLVDRVRELGMQFGLWVEPEMLSADSDLARGHPDWMLSARTEPPVEWRSQQVLDLAEPAAYEHVRDRLAALLDEYDISYLKWDHNRDLIAAGHPADAGSPAVHRQTLAAYRLMDELRAASPGLEIESCASGGGRIDLGMVEHAQRFWPSDCIDPLERLDIMRWTAQLLPLELLGSHIGSTRARTTGRTASLDFRAVGAYFGHYGIEWDLTAAGPEELDRLAEWVRRFRADRELLFTGRLHRRDLADGSARLLGVVAPDGRRARYQLAVVTRSPLAPLGRAALPGLDADRRYRVRAVGEAAGLVAPEWMPEGLATTGRLLGTAGIAIPQMFTEQALLLEVEEVDAP</sequence>
<dbReference type="EMBL" id="CP071696">
    <property type="protein sequence ID" value="QTX06128.1"/>
    <property type="molecule type" value="Genomic_DNA"/>
</dbReference>
<dbReference type="KEGG" id="aarc:G127AT_02795"/>
<dbReference type="Pfam" id="PF16875">
    <property type="entry name" value="Glyco_hydro_36N"/>
    <property type="match status" value="1"/>
</dbReference>
<dbReference type="InterPro" id="IPR013785">
    <property type="entry name" value="Aldolase_TIM"/>
</dbReference>
<dbReference type="PIRSF" id="PIRSF005536">
    <property type="entry name" value="Agal"/>
    <property type="match status" value="1"/>
</dbReference>
<dbReference type="InterPro" id="IPR002252">
    <property type="entry name" value="Glyco_hydro_36"/>
</dbReference>
<feature type="binding site" evidence="7">
    <location>
        <position position="432"/>
    </location>
    <ligand>
        <name>substrate</name>
    </ligand>
</feature>
<keyword evidence="10" id="KW-1185">Reference proteome</keyword>
<gene>
    <name evidence="9" type="ORF">G127AT_02795</name>
</gene>
<evidence type="ECO:0000256" key="7">
    <source>
        <dbReference type="PIRSR" id="PIRSR005536-2"/>
    </source>
</evidence>
<dbReference type="AlphaFoldDB" id="A0A975IPY4"/>
<dbReference type="PANTHER" id="PTHR43053:SF3">
    <property type="entry name" value="ALPHA-GALACTOSIDASE C-RELATED"/>
    <property type="match status" value="1"/>
</dbReference>
<evidence type="ECO:0000256" key="3">
    <source>
        <dbReference type="ARBA" id="ARBA00022801"/>
    </source>
</evidence>
<evidence type="ECO:0000256" key="1">
    <source>
        <dbReference type="ARBA" id="ARBA00001255"/>
    </source>
</evidence>
<feature type="binding site" evidence="7">
    <location>
        <position position="534"/>
    </location>
    <ligand>
        <name>substrate</name>
    </ligand>
</feature>
<reference evidence="9" key="1">
    <citation type="submission" date="2021-03" db="EMBL/GenBank/DDBJ databases">
        <title>Agromyces archimandritus sp. nov., isolated from the cockroach Archimandrita tessellata.</title>
        <authorList>
            <person name="Guzman J."/>
            <person name="Ortuzar M."/>
            <person name="Poehlein A."/>
            <person name="Daniel R."/>
            <person name="Trujillo M."/>
            <person name="Vilcinskas A."/>
        </authorList>
    </citation>
    <scope>NUCLEOTIDE SEQUENCE</scope>
    <source>
        <strain evidence="9">G127AT</strain>
    </source>
</reference>
<proteinExistence type="inferred from homology"/>
<evidence type="ECO:0000313" key="10">
    <source>
        <dbReference type="Proteomes" id="UP000671914"/>
    </source>
</evidence>
<dbReference type="InterPro" id="IPR017853">
    <property type="entry name" value="GH"/>
</dbReference>
<dbReference type="CDD" id="cd14791">
    <property type="entry name" value="GH36"/>
    <property type="match status" value="1"/>
</dbReference>
<evidence type="ECO:0000256" key="6">
    <source>
        <dbReference type="PIRSR" id="PIRSR005536-1"/>
    </source>
</evidence>
<comment type="catalytic activity">
    <reaction evidence="1 5">
        <text>Hydrolysis of terminal, non-reducing alpha-D-galactose residues in alpha-D-galactosides, including galactose oligosaccharides, galactomannans and galactolipids.</text>
        <dbReference type="EC" id="3.2.1.22"/>
    </reaction>
</comment>
<keyword evidence="4 5" id="KW-0326">Glycosidase</keyword>
<feature type="active site" description="Proton donor" evidence="6">
    <location>
        <position position="534"/>
    </location>
</feature>
<dbReference type="Pfam" id="PF02065">
    <property type="entry name" value="Melibiase"/>
    <property type="match status" value="1"/>
</dbReference>
<comment type="similarity">
    <text evidence="5">Belongs to the glycosyl hydrolase.</text>
</comment>
<evidence type="ECO:0000313" key="9">
    <source>
        <dbReference type="EMBL" id="QTX06128.1"/>
    </source>
</evidence>
<dbReference type="FunFam" id="3.20.20.70:FF:000118">
    <property type="entry name" value="Alpha-galactosidase"/>
    <property type="match status" value="1"/>
</dbReference>
<name>A0A975IPY4_9MICO</name>
<protein>
    <recommendedName>
        <fullName evidence="2 5">Alpha-galactosidase</fullName>
        <ecNumber evidence="2 5">3.2.1.22</ecNumber>
    </recommendedName>
</protein>
<dbReference type="InterPro" id="IPR000111">
    <property type="entry name" value="Glyco_hydro_27/36_CS"/>
</dbReference>
<dbReference type="SUPFAM" id="SSF51445">
    <property type="entry name" value="(Trans)glycosidases"/>
    <property type="match status" value="1"/>
</dbReference>
<feature type="domain" description="Glycosyl hydrolase family 36 N-terminal" evidence="8">
    <location>
        <begin position="29"/>
        <end position="278"/>
    </location>
</feature>
<dbReference type="Gene3D" id="2.70.98.60">
    <property type="entry name" value="alpha-galactosidase from lactobacil brevis"/>
    <property type="match status" value="1"/>
</dbReference>
<dbReference type="GO" id="GO:0004557">
    <property type="term" value="F:alpha-galactosidase activity"/>
    <property type="evidence" value="ECO:0007669"/>
    <property type="project" value="UniProtKB-UniRule"/>
</dbReference>
<evidence type="ECO:0000259" key="8">
    <source>
        <dbReference type="Pfam" id="PF16875"/>
    </source>
</evidence>
<dbReference type="Proteomes" id="UP000671914">
    <property type="component" value="Chromosome"/>
</dbReference>
<dbReference type="InterPro" id="IPR050985">
    <property type="entry name" value="Alpha-glycosidase_related"/>
</dbReference>
<feature type="active site" description="Nucleophile" evidence="6">
    <location>
        <position position="467"/>
    </location>
</feature>
<dbReference type="InterPro" id="IPR038417">
    <property type="entry name" value="Alpga-gal_N_sf"/>
</dbReference>
<feature type="binding site" evidence="7">
    <location>
        <begin position="465"/>
        <end position="469"/>
    </location>
    <ligand>
        <name>substrate</name>
    </ligand>
</feature>
<dbReference type="PROSITE" id="PS00512">
    <property type="entry name" value="ALPHA_GALACTOSIDASE"/>
    <property type="match status" value="1"/>
</dbReference>
<accession>A0A975IPY4</accession>
<organism evidence="9 10">
    <name type="scientific">Agromyces archimandritae</name>
    <dbReference type="NCBI Taxonomy" id="2781962"/>
    <lineage>
        <taxon>Bacteria</taxon>
        <taxon>Bacillati</taxon>
        <taxon>Actinomycetota</taxon>
        <taxon>Actinomycetes</taxon>
        <taxon>Micrococcales</taxon>
        <taxon>Microbacteriaceae</taxon>
        <taxon>Agromyces</taxon>
    </lineage>
</organism>
<dbReference type="InterPro" id="IPR031704">
    <property type="entry name" value="Glyco_hydro_36_N"/>
</dbReference>
<dbReference type="PANTHER" id="PTHR43053">
    <property type="entry name" value="GLYCOSIDASE FAMILY 31"/>
    <property type="match status" value="1"/>
</dbReference>
<feature type="binding site" evidence="7">
    <location>
        <begin position="355"/>
        <end position="356"/>
    </location>
    <ligand>
        <name>substrate</name>
    </ligand>
</feature>
<dbReference type="GO" id="GO:0016052">
    <property type="term" value="P:carbohydrate catabolic process"/>
    <property type="evidence" value="ECO:0007669"/>
    <property type="project" value="InterPro"/>
</dbReference>
<keyword evidence="3 5" id="KW-0378">Hydrolase</keyword>
<evidence type="ECO:0000256" key="4">
    <source>
        <dbReference type="ARBA" id="ARBA00023295"/>
    </source>
</evidence>
<dbReference type="Gene3D" id="3.20.20.70">
    <property type="entry name" value="Aldolase class I"/>
    <property type="match status" value="1"/>
</dbReference>
<evidence type="ECO:0000256" key="5">
    <source>
        <dbReference type="PIRNR" id="PIRNR005536"/>
    </source>
</evidence>
<feature type="binding site" evidence="7">
    <location>
        <position position="512"/>
    </location>
    <ligand>
        <name>substrate</name>
    </ligand>
</feature>
<dbReference type="PRINTS" id="PR00743">
    <property type="entry name" value="GLHYDRLASE36"/>
</dbReference>
<dbReference type="EC" id="3.2.1.22" evidence="2 5"/>
<feature type="binding site" evidence="7">
    <location>
        <position position="190"/>
    </location>
    <ligand>
        <name>substrate</name>
    </ligand>
</feature>
<evidence type="ECO:0000256" key="2">
    <source>
        <dbReference type="ARBA" id="ARBA00012755"/>
    </source>
</evidence>